<dbReference type="PROSITE" id="PS51198">
    <property type="entry name" value="UVRD_HELICASE_ATP_BIND"/>
    <property type="match status" value="1"/>
</dbReference>
<dbReference type="GO" id="GO:0004527">
    <property type="term" value="F:exonuclease activity"/>
    <property type="evidence" value="ECO:0007669"/>
    <property type="project" value="UniProtKB-KW"/>
</dbReference>
<accession>A0A3D8J7U1</accession>
<dbReference type="OrthoDB" id="9810135at2"/>
<dbReference type="RefSeq" id="WP_115579090.1">
    <property type="nucleotide sequence ID" value="NZ_NXLX01000010.1"/>
</dbReference>
<dbReference type="GO" id="GO:0043138">
    <property type="term" value="F:3'-5' DNA helicase activity"/>
    <property type="evidence" value="ECO:0007669"/>
    <property type="project" value="UniProtKB-EC"/>
</dbReference>
<evidence type="ECO:0000256" key="13">
    <source>
        <dbReference type="ARBA" id="ARBA00048988"/>
    </source>
</evidence>
<organism evidence="16 17">
    <name type="scientific">Helicobacter anseris</name>
    <dbReference type="NCBI Taxonomy" id="375926"/>
    <lineage>
        <taxon>Bacteria</taxon>
        <taxon>Pseudomonadati</taxon>
        <taxon>Campylobacterota</taxon>
        <taxon>Epsilonproteobacteria</taxon>
        <taxon>Campylobacterales</taxon>
        <taxon>Helicobacteraceae</taxon>
        <taxon>Helicobacter</taxon>
    </lineage>
</organism>
<dbReference type="GO" id="GO:0003677">
    <property type="term" value="F:DNA binding"/>
    <property type="evidence" value="ECO:0007669"/>
    <property type="project" value="UniProtKB-KW"/>
</dbReference>
<keyword evidence="3" id="KW-0227">DNA damage</keyword>
<dbReference type="PANTHER" id="PTHR11070">
    <property type="entry name" value="UVRD / RECB / PCRA DNA HELICASE FAMILY MEMBER"/>
    <property type="match status" value="1"/>
</dbReference>
<feature type="binding site" evidence="14">
    <location>
        <begin position="11"/>
        <end position="18"/>
    </location>
    <ligand>
        <name>ATP</name>
        <dbReference type="ChEBI" id="CHEBI:30616"/>
    </ligand>
</feature>
<comment type="catalytic activity">
    <reaction evidence="13">
        <text>ATP + H2O = ADP + phosphate + H(+)</text>
        <dbReference type="Rhea" id="RHEA:13065"/>
        <dbReference type="ChEBI" id="CHEBI:15377"/>
        <dbReference type="ChEBI" id="CHEBI:15378"/>
        <dbReference type="ChEBI" id="CHEBI:30616"/>
        <dbReference type="ChEBI" id="CHEBI:43474"/>
        <dbReference type="ChEBI" id="CHEBI:456216"/>
        <dbReference type="EC" id="5.6.2.4"/>
    </reaction>
</comment>
<dbReference type="PANTHER" id="PTHR11070:SF67">
    <property type="entry name" value="DNA 3'-5' HELICASE"/>
    <property type="match status" value="1"/>
</dbReference>
<keyword evidence="6" id="KW-0269">Exonuclease</keyword>
<dbReference type="InterPro" id="IPR011604">
    <property type="entry name" value="PDDEXK-like_dom_sf"/>
</dbReference>
<keyword evidence="7 14" id="KW-0067">ATP-binding</keyword>
<evidence type="ECO:0000256" key="7">
    <source>
        <dbReference type="ARBA" id="ARBA00022840"/>
    </source>
</evidence>
<keyword evidence="5 14" id="KW-0347">Helicase</keyword>
<evidence type="ECO:0000256" key="3">
    <source>
        <dbReference type="ARBA" id="ARBA00022763"/>
    </source>
</evidence>
<dbReference type="GO" id="GO:0005524">
    <property type="term" value="F:ATP binding"/>
    <property type="evidence" value="ECO:0007669"/>
    <property type="project" value="UniProtKB-UniRule"/>
</dbReference>
<dbReference type="Gene3D" id="3.40.50.300">
    <property type="entry name" value="P-loop containing nucleotide triphosphate hydrolases"/>
    <property type="match status" value="4"/>
</dbReference>
<evidence type="ECO:0000259" key="15">
    <source>
        <dbReference type="PROSITE" id="PS51198"/>
    </source>
</evidence>
<keyword evidence="8" id="KW-0238">DNA-binding</keyword>
<dbReference type="Pfam" id="PF13361">
    <property type="entry name" value="UvrD_C"/>
    <property type="match status" value="1"/>
</dbReference>
<evidence type="ECO:0000256" key="2">
    <source>
        <dbReference type="ARBA" id="ARBA00022741"/>
    </source>
</evidence>
<dbReference type="InterPro" id="IPR014016">
    <property type="entry name" value="UvrD-like_ATP-bd"/>
</dbReference>
<gene>
    <name evidence="16" type="ORF">CQA57_04765</name>
</gene>
<sequence length="895" mass="105443">MQQHQLLTLKASAGSGKTFALTLRYLSLLFYGAKASEILALTFTKKAAGEMQERITKALEEIAKEKEKSIYFIKLQEQYHLNKESLLSQTQKIYEDFLSSTPKITTIDAFFNSIVKKFCWYVGLSNHYEIKAQDTEKIDETFLNLLSQTTYEALLRFYTMQKRNSFDFLNIMSNYDFDLKKQEVSFVIIKDILQLAQSIKEDILKHPQASDRAKNAIKTTSIQELLENPKWLIDGDEYLYFKKLKLNHQANFDSLKEKIKIYFDIQEKYILNIIADFVPLYKKARFLVNQKNFSLDFSDITLKAYEILTQQIHKDFFYFRLDDKISHILIDEFQDTNQIQYQILLPLIEEIKSGEGRIEQRSLFFVGDSKQSIYGFRGSDSTIFDIVSQYTQDENLTHNYRSQSRIIDFNNQTFQSIFQNYIPQLCPKEDKEGYIRIYEPLENISEMQEMVLHSIELLLQKNINPNDIAILCYKNDDLEDLKSFLSSRLKHITFITETNLKLTKRKQPQILIQCLLYTKSNNPLYKKNITKLLGLDYESELEIPAFETNLTLCAYIYKLMQHFKICDIFAQQFLEASFLYDDLETFLEEIEKIQLDPIKENINGITLMTIHKSKGLEFDHIIICDRFGKKAPNIQPFIFDTNKIWYRQSKREFFDSTFDRILQKEKNRLAQEEKNVLYVAFTRAKKSLFVIQKNKDSAFEILNLQPSEIGNLQPSTSNTSYNTSLILPFEQKDYGKQEGFLVQKEITNHQDILFGEAMHFALEYTFGFCFTQKALREKLLNLYGFSLETASIETILSRIENLKQEETFLQILQSKKSYCEIAFLQELHLYRIDMLLKGDKEIIILDYKSGAQKIEHQTQVQQYLNFAKNFFYDKTIKGYLVYLWDKVHIQEVNLI</sequence>
<dbReference type="SUPFAM" id="SSF52540">
    <property type="entry name" value="P-loop containing nucleoside triphosphate hydrolases"/>
    <property type="match status" value="1"/>
</dbReference>
<dbReference type="Proteomes" id="UP000256695">
    <property type="component" value="Unassembled WGS sequence"/>
</dbReference>
<comment type="catalytic activity">
    <reaction evidence="11">
        <text>Couples ATP hydrolysis with the unwinding of duplex DNA by translocating in the 3'-5' direction.</text>
        <dbReference type="EC" id="5.6.2.4"/>
    </reaction>
</comment>
<dbReference type="GO" id="GO:0000725">
    <property type="term" value="P:recombinational repair"/>
    <property type="evidence" value="ECO:0007669"/>
    <property type="project" value="TreeGrafter"/>
</dbReference>
<keyword evidence="1" id="KW-0540">Nuclease</keyword>
<evidence type="ECO:0000313" key="16">
    <source>
        <dbReference type="EMBL" id="RDU73498.1"/>
    </source>
</evidence>
<evidence type="ECO:0000256" key="14">
    <source>
        <dbReference type="PROSITE-ProRule" id="PRU00560"/>
    </source>
</evidence>
<dbReference type="EMBL" id="NXLX01000010">
    <property type="protein sequence ID" value="RDU73498.1"/>
    <property type="molecule type" value="Genomic_DNA"/>
</dbReference>
<comment type="caution">
    <text evidence="16">The sequence shown here is derived from an EMBL/GenBank/DDBJ whole genome shotgun (WGS) entry which is preliminary data.</text>
</comment>
<dbReference type="GO" id="GO:0005829">
    <property type="term" value="C:cytosol"/>
    <property type="evidence" value="ECO:0007669"/>
    <property type="project" value="TreeGrafter"/>
</dbReference>
<keyword evidence="4 14" id="KW-0378">Hydrolase</keyword>
<dbReference type="AlphaFoldDB" id="A0A3D8J7U1"/>
<evidence type="ECO:0000256" key="5">
    <source>
        <dbReference type="ARBA" id="ARBA00022806"/>
    </source>
</evidence>
<dbReference type="EC" id="5.6.2.4" evidence="12"/>
<dbReference type="InterPro" id="IPR000212">
    <property type="entry name" value="DNA_helicase_UvrD/REP"/>
</dbReference>
<dbReference type="Pfam" id="PF00580">
    <property type="entry name" value="UvrD-helicase"/>
    <property type="match status" value="1"/>
</dbReference>
<dbReference type="Gene3D" id="3.90.320.10">
    <property type="match status" value="1"/>
</dbReference>
<evidence type="ECO:0000313" key="17">
    <source>
        <dbReference type="Proteomes" id="UP000256695"/>
    </source>
</evidence>
<keyword evidence="10" id="KW-0413">Isomerase</keyword>
<keyword evidence="17" id="KW-1185">Reference proteome</keyword>
<evidence type="ECO:0000256" key="12">
    <source>
        <dbReference type="ARBA" id="ARBA00034808"/>
    </source>
</evidence>
<evidence type="ECO:0000256" key="6">
    <source>
        <dbReference type="ARBA" id="ARBA00022839"/>
    </source>
</evidence>
<protein>
    <recommendedName>
        <fullName evidence="12">DNA 3'-5' helicase</fullName>
        <ecNumber evidence="12">5.6.2.4</ecNumber>
    </recommendedName>
</protein>
<evidence type="ECO:0000256" key="4">
    <source>
        <dbReference type="ARBA" id="ARBA00022801"/>
    </source>
</evidence>
<dbReference type="GO" id="GO:0016887">
    <property type="term" value="F:ATP hydrolysis activity"/>
    <property type="evidence" value="ECO:0007669"/>
    <property type="project" value="RHEA"/>
</dbReference>
<evidence type="ECO:0000256" key="10">
    <source>
        <dbReference type="ARBA" id="ARBA00023235"/>
    </source>
</evidence>
<evidence type="ECO:0000256" key="9">
    <source>
        <dbReference type="ARBA" id="ARBA00023204"/>
    </source>
</evidence>
<dbReference type="InterPro" id="IPR027417">
    <property type="entry name" value="P-loop_NTPase"/>
</dbReference>
<reference evidence="16 17" key="1">
    <citation type="submission" date="2018-04" db="EMBL/GenBank/DDBJ databases">
        <title>Novel Campyloabacter and Helicobacter Species and Strains.</title>
        <authorList>
            <person name="Mannion A.J."/>
            <person name="Shen Z."/>
            <person name="Fox J.G."/>
        </authorList>
    </citation>
    <scope>NUCLEOTIDE SEQUENCE [LARGE SCALE GENOMIC DNA]</scope>
    <source>
        <strain evidence="16 17">MIT 04-9362</strain>
    </source>
</reference>
<evidence type="ECO:0000256" key="11">
    <source>
        <dbReference type="ARBA" id="ARBA00034617"/>
    </source>
</evidence>
<name>A0A3D8J7U1_9HELI</name>
<keyword evidence="2 14" id="KW-0547">Nucleotide-binding</keyword>
<evidence type="ECO:0000256" key="1">
    <source>
        <dbReference type="ARBA" id="ARBA00022722"/>
    </source>
</evidence>
<evidence type="ECO:0000256" key="8">
    <source>
        <dbReference type="ARBA" id="ARBA00023125"/>
    </source>
</evidence>
<dbReference type="NCBIfam" id="NF010485">
    <property type="entry name" value="PRK13909.1-2"/>
    <property type="match status" value="1"/>
</dbReference>
<proteinExistence type="predicted"/>
<feature type="domain" description="UvrD-like helicase ATP-binding" evidence="15">
    <location>
        <begin position="1"/>
        <end position="403"/>
    </location>
</feature>
<dbReference type="InterPro" id="IPR014017">
    <property type="entry name" value="DNA_helicase_UvrD-like_C"/>
</dbReference>
<keyword evidence="9" id="KW-0234">DNA repair</keyword>